<dbReference type="Pfam" id="PF24784">
    <property type="entry name" value="Temptin_C"/>
    <property type="match status" value="1"/>
</dbReference>
<accession>A0A8W8J4I2</accession>
<dbReference type="AlphaFoldDB" id="A0A8W8J4I2"/>
<feature type="domain" description="Temptin Cys/Cys disulfide" evidence="1">
    <location>
        <begin position="2"/>
        <end position="51"/>
    </location>
</feature>
<dbReference type="PANTHER" id="PTHR34737">
    <property type="entry name" value="EF-HAND DOMAIN-CONTAINING PROTEIN"/>
    <property type="match status" value="1"/>
</dbReference>
<dbReference type="InterPro" id="IPR055313">
    <property type="entry name" value="Temptin-like"/>
</dbReference>
<keyword evidence="3" id="KW-1185">Reference proteome</keyword>
<evidence type="ECO:0000259" key="1">
    <source>
        <dbReference type="Pfam" id="PF24784"/>
    </source>
</evidence>
<evidence type="ECO:0000313" key="2">
    <source>
        <dbReference type="EnsemblMetazoa" id="G16822.2:cds"/>
    </source>
</evidence>
<dbReference type="InterPro" id="IPR057626">
    <property type="entry name" value="S-S_Temptin"/>
</dbReference>
<evidence type="ECO:0000313" key="3">
    <source>
        <dbReference type="Proteomes" id="UP000005408"/>
    </source>
</evidence>
<dbReference type="Proteomes" id="UP000005408">
    <property type="component" value="Unassembled WGS sequence"/>
</dbReference>
<dbReference type="PANTHER" id="PTHR34737:SF2">
    <property type="entry name" value="EF-HAND DOMAIN-CONTAINING PROTEIN"/>
    <property type="match status" value="1"/>
</dbReference>
<protein>
    <recommendedName>
        <fullName evidence="1">Temptin Cys/Cys disulfide domain-containing protein</fullName>
    </recommendedName>
</protein>
<name>A0A8W8J4I2_MAGGI</name>
<proteinExistence type="predicted"/>
<reference evidence="2" key="1">
    <citation type="submission" date="2022-08" db="UniProtKB">
        <authorList>
            <consortium name="EnsemblMetazoa"/>
        </authorList>
    </citation>
    <scope>IDENTIFICATION</scope>
    <source>
        <strain evidence="2">05x7-T-G4-1.051#20</strain>
    </source>
</reference>
<sequence length="73" mass="7728">MFFSNGQNWTAICDLDADNDGKTNGVELGDPECVWERGTIPAGPATGHPGICEIETQECLSKASDICPTTTTP</sequence>
<organism evidence="2 3">
    <name type="scientific">Magallana gigas</name>
    <name type="common">Pacific oyster</name>
    <name type="synonym">Crassostrea gigas</name>
    <dbReference type="NCBI Taxonomy" id="29159"/>
    <lineage>
        <taxon>Eukaryota</taxon>
        <taxon>Metazoa</taxon>
        <taxon>Spiralia</taxon>
        <taxon>Lophotrochozoa</taxon>
        <taxon>Mollusca</taxon>
        <taxon>Bivalvia</taxon>
        <taxon>Autobranchia</taxon>
        <taxon>Pteriomorphia</taxon>
        <taxon>Ostreida</taxon>
        <taxon>Ostreoidea</taxon>
        <taxon>Ostreidae</taxon>
        <taxon>Magallana</taxon>
    </lineage>
</organism>
<dbReference type="EnsemblMetazoa" id="G16822.2">
    <property type="protein sequence ID" value="G16822.2:cds"/>
    <property type="gene ID" value="G16822"/>
</dbReference>